<dbReference type="Proteomes" id="UP001359559">
    <property type="component" value="Unassembled WGS sequence"/>
</dbReference>
<organism evidence="1 2">
    <name type="scientific">Clitoria ternatea</name>
    <name type="common">Butterfly pea</name>
    <dbReference type="NCBI Taxonomy" id="43366"/>
    <lineage>
        <taxon>Eukaryota</taxon>
        <taxon>Viridiplantae</taxon>
        <taxon>Streptophyta</taxon>
        <taxon>Embryophyta</taxon>
        <taxon>Tracheophyta</taxon>
        <taxon>Spermatophyta</taxon>
        <taxon>Magnoliopsida</taxon>
        <taxon>eudicotyledons</taxon>
        <taxon>Gunneridae</taxon>
        <taxon>Pentapetalae</taxon>
        <taxon>rosids</taxon>
        <taxon>fabids</taxon>
        <taxon>Fabales</taxon>
        <taxon>Fabaceae</taxon>
        <taxon>Papilionoideae</taxon>
        <taxon>50 kb inversion clade</taxon>
        <taxon>NPAAA clade</taxon>
        <taxon>indigoferoid/millettioid clade</taxon>
        <taxon>Phaseoleae</taxon>
        <taxon>Clitoria</taxon>
    </lineage>
</organism>
<comment type="caution">
    <text evidence="1">The sequence shown here is derived from an EMBL/GenBank/DDBJ whole genome shotgun (WGS) entry which is preliminary data.</text>
</comment>
<protein>
    <submittedName>
        <fullName evidence="1">Uncharacterized protein</fullName>
    </submittedName>
</protein>
<dbReference type="AlphaFoldDB" id="A0AAN9JMY8"/>
<gene>
    <name evidence="1" type="ORF">RJT34_11940</name>
</gene>
<accession>A0AAN9JMY8</accession>
<sequence length="103" mass="11573">MFVPEPHSRSNLALALSFGASWIPCSWNDLTWFPSRGATATILLLLNPFDSRETARKRKVTFKFVSTFYGDVGLDLSVISEVYFVGSVLGLKISIERKLYPVE</sequence>
<dbReference type="EMBL" id="JAYKXN010000003">
    <property type="protein sequence ID" value="KAK7301081.1"/>
    <property type="molecule type" value="Genomic_DNA"/>
</dbReference>
<name>A0AAN9JMY8_CLITE</name>
<reference evidence="1 2" key="1">
    <citation type="submission" date="2024-01" db="EMBL/GenBank/DDBJ databases">
        <title>The genomes of 5 underutilized Papilionoideae crops provide insights into root nodulation and disease resistance.</title>
        <authorList>
            <person name="Yuan L."/>
        </authorList>
    </citation>
    <scope>NUCLEOTIDE SEQUENCE [LARGE SCALE GENOMIC DNA]</scope>
    <source>
        <strain evidence="1">LY-2023</strain>
        <tissue evidence="1">Leaf</tissue>
    </source>
</reference>
<keyword evidence="2" id="KW-1185">Reference proteome</keyword>
<proteinExistence type="predicted"/>
<evidence type="ECO:0000313" key="1">
    <source>
        <dbReference type="EMBL" id="KAK7301081.1"/>
    </source>
</evidence>
<evidence type="ECO:0000313" key="2">
    <source>
        <dbReference type="Proteomes" id="UP001359559"/>
    </source>
</evidence>